<keyword evidence="1" id="KW-0812">Transmembrane</keyword>
<organism evidence="2 3">
    <name type="scientific">Capnocytophaga periodontitidis</name>
    <dbReference type="NCBI Taxonomy" id="2795027"/>
    <lineage>
        <taxon>Bacteria</taxon>
        <taxon>Pseudomonadati</taxon>
        <taxon>Bacteroidota</taxon>
        <taxon>Flavobacteriia</taxon>
        <taxon>Flavobacteriales</taxon>
        <taxon>Flavobacteriaceae</taxon>
        <taxon>Capnocytophaga</taxon>
    </lineage>
</organism>
<sequence length="327" mass="38401">MIIAILLVILKGGFQTSIINILLCVFGVFVIKDSTIYNYKDERIFKYLYYLSIFSMILQLLFFRSQDGRPNLSYEINLSGAYLFLFFLLSVITKKRIGELFVIAASFLLLSRLLIFAIALYYVFILIRNIIPKTIFKISFKYVYSLLVAAFFIFNFWFLLNVTIGSAYKSDASRVTELNDGSNKLRFLINSKVIMGLFIEKDEKFKFGYGQVSKGLSEEYSSKYTLMPHNELLLSVVEFGYVFTIICFIFVFPIYNTFFNRKGVAILMPLFLYSLILWVRFFIIPSFEMIFILYLLKINSLKDEKNSIFSSQHTFWRWRRKSCSQLI</sequence>
<feature type="transmembrane region" description="Helical" evidence="1">
    <location>
        <begin position="232"/>
        <end position="255"/>
    </location>
</feature>
<dbReference type="EMBL" id="JAEFDC010000012">
    <property type="protein sequence ID" value="MBI1647708.1"/>
    <property type="molecule type" value="Genomic_DNA"/>
</dbReference>
<feature type="transmembrane region" description="Helical" evidence="1">
    <location>
        <begin position="74"/>
        <end position="93"/>
    </location>
</feature>
<feature type="transmembrane region" description="Helical" evidence="1">
    <location>
        <begin position="142"/>
        <end position="164"/>
    </location>
</feature>
<keyword evidence="3" id="KW-1185">Reference proteome</keyword>
<reference evidence="2 3" key="1">
    <citation type="journal article" date="2021" name="Int. J. Syst. Evol. Microbiol.">
        <title>Capnocytophaga periodontitidis sp. nov., isolated from subgingival plaque of periodontitis patient.</title>
        <authorList>
            <person name="Zhang Y."/>
            <person name="Qiao D."/>
            <person name="Shi W."/>
            <person name="Wu D."/>
            <person name="Cai M."/>
        </authorList>
    </citation>
    <scope>NUCLEOTIDE SEQUENCE [LARGE SCALE GENOMIC DNA]</scope>
    <source>
        <strain evidence="2 3">051621</strain>
    </source>
</reference>
<feature type="transmembrane region" description="Helical" evidence="1">
    <location>
        <begin position="12"/>
        <end position="32"/>
    </location>
</feature>
<dbReference type="Proteomes" id="UP000641139">
    <property type="component" value="Unassembled WGS sequence"/>
</dbReference>
<proteinExistence type="predicted"/>
<protein>
    <recommendedName>
        <fullName evidence="4">O-antigen ligase domain-containing protein</fullName>
    </recommendedName>
</protein>
<comment type="caution">
    <text evidence="2">The sequence shown here is derived from an EMBL/GenBank/DDBJ whole genome shotgun (WGS) entry which is preliminary data.</text>
</comment>
<dbReference type="RefSeq" id="WP_198467252.1">
    <property type="nucleotide sequence ID" value="NZ_JAEFDC010000012.1"/>
</dbReference>
<feature type="transmembrane region" description="Helical" evidence="1">
    <location>
        <begin position="100"/>
        <end position="122"/>
    </location>
</feature>
<accession>A0ABS0SRA1</accession>
<gene>
    <name evidence="2" type="ORF">I7X30_11675</name>
</gene>
<evidence type="ECO:0008006" key="4">
    <source>
        <dbReference type="Google" id="ProtNLM"/>
    </source>
</evidence>
<evidence type="ECO:0000256" key="1">
    <source>
        <dbReference type="SAM" id="Phobius"/>
    </source>
</evidence>
<evidence type="ECO:0000313" key="3">
    <source>
        <dbReference type="Proteomes" id="UP000641139"/>
    </source>
</evidence>
<feature type="transmembrane region" description="Helical" evidence="1">
    <location>
        <begin position="44"/>
        <end position="62"/>
    </location>
</feature>
<keyword evidence="1" id="KW-0472">Membrane</keyword>
<evidence type="ECO:0000313" key="2">
    <source>
        <dbReference type="EMBL" id="MBI1647708.1"/>
    </source>
</evidence>
<keyword evidence="1" id="KW-1133">Transmembrane helix</keyword>
<name>A0ABS0SRA1_9FLAO</name>